<dbReference type="RefSeq" id="WP_345422858.1">
    <property type="nucleotide sequence ID" value="NZ_BAABGT010000075.1"/>
</dbReference>
<keyword evidence="3" id="KW-1185">Reference proteome</keyword>
<protein>
    <submittedName>
        <fullName evidence="2">Uncharacterized protein</fullName>
    </submittedName>
</protein>
<gene>
    <name evidence="2" type="ORF">GCM10023175_48260</name>
</gene>
<dbReference type="EMBL" id="BAABGT010000075">
    <property type="protein sequence ID" value="GAA4553109.1"/>
    <property type="molecule type" value="Genomic_DNA"/>
</dbReference>
<reference evidence="3" key="1">
    <citation type="journal article" date="2019" name="Int. J. Syst. Evol. Microbiol.">
        <title>The Global Catalogue of Microorganisms (GCM) 10K type strain sequencing project: providing services to taxonomists for standard genome sequencing and annotation.</title>
        <authorList>
            <consortium name="The Broad Institute Genomics Platform"/>
            <consortium name="The Broad Institute Genome Sequencing Center for Infectious Disease"/>
            <person name="Wu L."/>
            <person name="Ma J."/>
        </authorList>
    </citation>
    <scope>NUCLEOTIDE SEQUENCE [LARGE SCALE GENOMIC DNA]</scope>
    <source>
        <strain evidence="3">JCM 17906</strain>
    </source>
</reference>
<sequence length="65" mass="7389">MRSTRCPANPHATTATTRRQREIFHAERGGRPVPELPLMREVYCAPTRERAVELARPSLAGKYEV</sequence>
<dbReference type="Proteomes" id="UP001501598">
    <property type="component" value="Unassembled WGS sequence"/>
</dbReference>
<name>A0ABP8RY58_9PSEU</name>
<feature type="region of interest" description="Disordered" evidence="1">
    <location>
        <begin position="1"/>
        <end position="21"/>
    </location>
</feature>
<evidence type="ECO:0000256" key="1">
    <source>
        <dbReference type="SAM" id="MobiDB-lite"/>
    </source>
</evidence>
<accession>A0ABP8RY58</accession>
<proteinExistence type="predicted"/>
<organism evidence="2 3">
    <name type="scientific">Pseudonocardia xishanensis</name>
    <dbReference type="NCBI Taxonomy" id="630995"/>
    <lineage>
        <taxon>Bacteria</taxon>
        <taxon>Bacillati</taxon>
        <taxon>Actinomycetota</taxon>
        <taxon>Actinomycetes</taxon>
        <taxon>Pseudonocardiales</taxon>
        <taxon>Pseudonocardiaceae</taxon>
        <taxon>Pseudonocardia</taxon>
    </lineage>
</organism>
<evidence type="ECO:0000313" key="3">
    <source>
        <dbReference type="Proteomes" id="UP001501598"/>
    </source>
</evidence>
<evidence type="ECO:0000313" key="2">
    <source>
        <dbReference type="EMBL" id="GAA4553109.1"/>
    </source>
</evidence>
<comment type="caution">
    <text evidence="2">The sequence shown here is derived from an EMBL/GenBank/DDBJ whole genome shotgun (WGS) entry which is preliminary data.</text>
</comment>